<feature type="coiled-coil region" evidence="3">
    <location>
        <begin position="284"/>
        <end position="378"/>
    </location>
</feature>
<dbReference type="PRINTS" id="PR01248">
    <property type="entry name" value="TYPE1KERATIN"/>
</dbReference>
<dbReference type="Pfam" id="PF00038">
    <property type="entry name" value="Filament"/>
    <property type="match status" value="1"/>
</dbReference>
<dbReference type="GeneTree" id="ENSGT00950000182969"/>
<proteinExistence type="predicted"/>
<name>A0A3B4C168_PYGNA</name>
<dbReference type="AlphaFoldDB" id="A0A3B4C168"/>
<dbReference type="CTD" id="550250"/>
<sequence>MPVTVKHNSSFSAPSAVGSKLHYSAEGMVLNGLSNLSAFESYGGYGTRISSSLSSVVGAYEVTTGANEKLTMQNLNNRLASYLEKVHALEAANRKIELQIREFYENRSPAIHKDLSKYFITIEDLRKQVLARSKENAQLHLQLDNINLACGDFKMKFEIEMNMRLLVEADLARLRGTLGAHQLACKDLEFQIPGLKEELVYLKKNHEEELHLLRTEQSGSVNVEVDCAPSANLDKELQEMREQYETLIQKNLRETEHWFQSKAETLKSQVTSSCTEIKTSQTVLTDLRRNFQNLKIELDAAVMQKQVLEKNVVDVGLRYSAQITQLQIQIDHFQEELQKLHVSIQKQATEYQVLLDIKMRLELEIAEYRRLLEGEGRESVVTSTVKETVTKTVKIEETVEEEHNPHIQRRVKVIVEELVDGKVVSTSVDEKIHELSS</sequence>
<dbReference type="SMART" id="SM01391">
    <property type="entry name" value="Filament"/>
    <property type="match status" value="1"/>
</dbReference>
<dbReference type="Ensembl" id="ENSPNAT00000004878.2">
    <property type="protein sequence ID" value="ENSPNAP00000005677.1"/>
    <property type="gene ID" value="ENSPNAG00000001965.2"/>
</dbReference>
<dbReference type="PANTHER" id="PTHR23239">
    <property type="entry name" value="INTERMEDIATE FILAMENT"/>
    <property type="match status" value="1"/>
</dbReference>
<feature type="coiled-coil region" evidence="3">
    <location>
        <begin position="230"/>
        <end position="257"/>
    </location>
</feature>
<dbReference type="GeneID" id="108438689"/>
<dbReference type="InterPro" id="IPR039008">
    <property type="entry name" value="IF_rod_dom"/>
</dbReference>
<dbReference type="RefSeq" id="XP_017572160.1">
    <property type="nucleotide sequence ID" value="XM_017716671.1"/>
</dbReference>
<dbReference type="OMA" id="EQKPHIE"/>
<feature type="coiled-coil region" evidence="3">
    <location>
        <begin position="72"/>
        <end position="106"/>
    </location>
</feature>
<reference evidence="5 6" key="1">
    <citation type="submission" date="2020-10" db="EMBL/GenBank/DDBJ databases">
        <title>Pygocentrus nattereri (red-bellied piranha) genome, fPygNat1, primary haplotype.</title>
        <authorList>
            <person name="Myers G."/>
            <person name="Meyer A."/>
            <person name="Karagic N."/>
            <person name="Pippel M."/>
            <person name="Winkler S."/>
            <person name="Tracey A."/>
            <person name="Wood J."/>
            <person name="Formenti G."/>
            <person name="Howe K."/>
            <person name="Fedrigo O."/>
            <person name="Jarvis E.D."/>
        </authorList>
    </citation>
    <scope>NUCLEOTIDE SEQUENCE [LARGE SCALE GENOMIC DNA]</scope>
</reference>
<accession>A0A3B4C168</accession>
<dbReference type="OrthoDB" id="2441647at2759"/>
<dbReference type="Gene3D" id="1.20.5.1160">
    <property type="entry name" value="Vasodilator-stimulated phosphoprotein"/>
    <property type="match status" value="1"/>
</dbReference>
<dbReference type="Gene3D" id="1.20.5.500">
    <property type="entry name" value="Single helix bin"/>
    <property type="match status" value="1"/>
</dbReference>
<dbReference type="Gene3D" id="1.20.5.170">
    <property type="match status" value="1"/>
</dbReference>
<keyword evidence="1" id="KW-0403">Intermediate filament</keyword>
<dbReference type="GO" id="GO:0005198">
    <property type="term" value="F:structural molecule activity"/>
    <property type="evidence" value="ECO:0007669"/>
    <property type="project" value="InterPro"/>
</dbReference>
<feature type="domain" description="IF rod" evidence="4">
    <location>
        <begin position="68"/>
        <end position="379"/>
    </location>
</feature>
<evidence type="ECO:0000256" key="1">
    <source>
        <dbReference type="ARBA" id="ARBA00022754"/>
    </source>
</evidence>
<keyword evidence="6" id="KW-1185">Reference proteome</keyword>
<protein>
    <recommendedName>
        <fullName evidence="4">IF rod domain-containing protein</fullName>
    </recommendedName>
</protein>
<dbReference type="PROSITE" id="PS51842">
    <property type="entry name" value="IF_ROD_2"/>
    <property type="match status" value="1"/>
</dbReference>
<dbReference type="PANTHER" id="PTHR23239:SF180">
    <property type="entry name" value="KERATIN, TYPE I CYTOSKELETAL 17"/>
    <property type="match status" value="1"/>
</dbReference>
<dbReference type="FunFam" id="1.20.5.500:FF:000001">
    <property type="entry name" value="Type II keratin 23"/>
    <property type="match status" value="1"/>
</dbReference>
<evidence type="ECO:0000259" key="4">
    <source>
        <dbReference type="PROSITE" id="PS51842"/>
    </source>
</evidence>
<dbReference type="SUPFAM" id="SSF64593">
    <property type="entry name" value="Intermediate filament protein, coiled coil region"/>
    <property type="match status" value="2"/>
</dbReference>
<reference evidence="5" key="2">
    <citation type="submission" date="2025-08" db="UniProtKB">
        <authorList>
            <consortium name="Ensembl"/>
        </authorList>
    </citation>
    <scope>IDENTIFICATION</scope>
</reference>
<evidence type="ECO:0000256" key="2">
    <source>
        <dbReference type="ARBA" id="ARBA00023054"/>
    </source>
</evidence>
<evidence type="ECO:0000313" key="6">
    <source>
        <dbReference type="Proteomes" id="UP001501920"/>
    </source>
</evidence>
<reference evidence="5" key="3">
    <citation type="submission" date="2025-09" db="UniProtKB">
        <authorList>
            <consortium name="Ensembl"/>
        </authorList>
    </citation>
    <scope>IDENTIFICATION</scope>
</reference>
<dbReference type="GO" id="GO:0005882">
    <property type="term" value="C:intermediate filament"/>
    <property type="evidence" value="ECO:0007669"/>
    <property type="project" value="UniProtKB-KW"/>
</dbReference>
<organism evidence="5 6">
    <name type="scientific">Pygocentrus nattereri</name>
    <name type="common">Red-bellied piranha</name>
    <dbReference type="NCBI Taxonomy" id="42514"/>
    <lineage>
        <taxon>Eukaryota</taxon>
        <taxon>Metazoa</taxon>
        <taxon>Chordata</taxon>
        <taxon>Craniata</taxon>
        <taxon>Vertebrata</taxon>
        <taxon>Euteleostomi</taxon>
        <taxon>Actinopterygii</taxon>
        <taxon>Neopterygii</taxon>
        <taxon>Teleostei</taxon>
        <taxon>Ostariophysi</taxon>
        <taxon>Characiformes</taxon>
        <taxon>Characoidei</taxon>
        <taxon>Pygocentrus</taxon>
    </lineage>
</organism>
<evidence type="ECO:0000256" key="3">
    <source>
        <dbReference type="SAM" id="Coils"/>
    </source>
</evidence>
<dbReference type="Proteomes" id="UP001501920">
    <property type="component" value="Chromosome 15"/>
</dbReference>
<keyword evidence="2 3" id="KW-0175">Coiled coil</keyword>
<dbReference type="STRING" id="42514.ENSPNAP00000005677"/>
<evidence type="ECO:0000313" key="5">
    <source>
        <dbReference type="Ensembl" id="ENSPNAP00000005677.1"/>
    </source>
</evidence>
<dbReference type="InterPro" id="IPR002957">
    <property type="entry name" value="Keratin_I"/>
</dbReference>